<evidence type="ECO:0000256" key="1">
    <source>
        <dbReference type="SAM" id="SignalP"/>
    </source>
</evidence>
<sequence length="187" mass="20198">MFKKILGSLTSLVMLLSIFGVYGQQVSASTVEFTEEVSEDLVLDYASFGKDYEINGVKVFGDDFIENESNYLNSRNVSLVSTNPGGVQTYSVPSYAVKKSLQWAIKNTTTITNYVGKILGKDAAVKVGQVMNSHVKPALRKLEKAENLTYGKMETAIKGALEGPIGKTPARIAASVIVEAIKILAPV</sequence>
<reference evidence="2 3" key="1">
    <citation type="submission" date="2015-07" db="EMBL/GenBank/DDBJ databases">
        <title>High-quality draft genome sequence of Oceanobacillus caeni HM6, a bacillus isolated from a human feces.</title>
        <authorList>
            <person name="Kumar J."/>
            <person name="Verma M.K."/>
            <person name="Pandey R."/>
            <person name="Bhambi M."/>
            <person name="Chauhan N."/>
        </authorList>
    </citation>
    <scope>NUCLEOTIDE SEQUENCE [LARGE SCALE GENOMIC DNA]</scope>
    <source>
        <strain evidence="2 3">HM6</strain>
    </source>
</reference>
<dbReference type="RefSeq" id="WP_047184975.1">
    <property type="nucleotide sequence ID" value="NZ_JANKBL010000050.1"/>
</dbReference>
<keyword evidence="1" id="KW-0732">Signal</keyword>
<accession>A0ABR5MMD6</accession>
<protein>
    <submittedName>
        <fullName evidence="2">Uncharacterized protein</fullName>
    </submittedName>
</protein>
<keyword evidence="3" id="KW-1185">Reference proteome</keyword>
<dbReference type="Proteomes" id="UP000037854">
    <property type="component" value="Unassembled WGS sequence"/>
</dbReference>
<evidence type="ECO:0000313" key="3">
    <source>
        <dbReference type="Proteomes" id="UP000037854"/>
    </source>
</evidence>
<feature type="signal peptide" evidence="1">
    <location>
        <begin position="1"/>
        <end position="23"/>
    </location>
</feature>
<name>A0ABR5MMD6_9BACI</name>
<dbReference type="EMBL" id="LGTK01000006">
    <property type="protein sequence ID" value="KPH77634.1"/>
    <property type="molecule type" value="Genomic_DNA"/>
</dbReference>
<proteinExistence type="predicted"/>
<organism evidence="2 3">
    <name type="scientific">Oceanobacillus caeni</name>
    <dbReference type="NCBI Taxonomy" id="405946"/>
    <lineage>
        <taxon>Bacteria</taxon>
        <taxon>Bacillati</taxon>
        <taxon>Bacillota</taxon>
        <taxon>Bacilli</taxon>
        <taxon>Bacillales</taxon>
        <taxon>Bacillaceae</taxon>
        <taxon>Oceanobacillus</taxon>
    </lineage>
</organism>
<feature type="chain" id="PRO_5046226881" evidence="1">
    <location>
        <begin position="24"/>
        <end position="187"/>
    </location>
</feature>
<evidence type="ECO:0000313" key="2">
    <source>
        <dbReference type="EMBL" id="KPH77634.1"/>
    </source>
</evidence>
<gene>
    <name evidence="2" type="ORF">AFL42_03310</name>
</gene>
<comment type="caution">
    <text evidence="2">The sequence shown here is derived from an EMBL/GenBank/DDBJ whole genome shotgun (WGS) entry which is preliminary data.</text>
</comment>